<feature type="transmembrane region" description="Helical" evidence="2">
    <location>
        <begin position="140"/>
        <end position="160"/>
    </location>
</feature>
<dbReference type="AlphaFoldDB" id="L0DW96"/>
<evidence type="ECO:0000313" key="4">
    <source>
        <dbReference type="Proteomes" id="UP000010809"/>
    </source>
</evidence>
<proteinExistence type="predicted"/>
<keyword evidence="2" id="KW-0472">Membrane</keyword>
<dbReference type="GO" id="GO:0009055">
    <property type="term" value="F:electron transfer activity"/>
    <property type="evidence" value="ECO:0007669"/>
    <property type="project" value="InterPro"/>
</dbReference>
<sequence length="169" mass="19838">MILLLIAGHVSAGLDIDPYLPPVEPDLTDEERERRQEAVQRQIEEARRRAEEQARQEAEARRQREAELAARPYPVRLTEARCLGCHRMDDLLERPRTRLGWELVALRMQRFNGAHLEPGDRAVIAAHLARTYPAPIYRRVVEPLILIAILLVPLVVWWQWHKRRRPESR</sequence>
<dbReference type="PATRIC" id="fig|1255043.3.peg.950"/>
<dbReference type="Proteomes" id="UP000010809">
    <property type="component" value="Chromosome"/>
</dbReference>
<evidence type="ECO:0000256" key="1">
    <source>
        <dbReference type="SAM" id="MobiDB-lite"/>
    </source>
</evidence>
<keyword evidence="2" id="KW-1133">Transmembrane helix</keyword>
<keyword evidence="2" id="KW-0812">Transmembrane</keyword>
<protein>
    <submittedName>
        <fullName evidence="3">Uncharacterized protein</fullName>
    </submittedName>
</protein>
<dbReference type="STRING" id="1255043.TVNIR_0944"/>
<name>L0DW96_THIND</name>
<organism evidence="3 4">
    <name type="scientific">Thioalkalivibrio nitratireducens (strain DSM 14787 / UNIQEM 213 / ALEN2)</name>
    <dbReference type="NCBI Taxonomy" id="1255043"/>
    <lineage>
        <taxon>Bacteria</taxon>
        <taxon>Pseudomonadati</taxon>
        <taxon>Pseudomonadota</taxon>
        <taxon>Gammaproteobacteria</taxon>
        <taxon>Chromatiales</taxon>
        <taxon>Ectothiorhodospiraceae</taxon>
        <taxon>Thioalkalivibrio</taxon>
    </lineage>
</organism>
<evidence type="ECO:0000256" key="2">
    <source>
        <dbReference type="SAM" id="Phobius"/>
    </source>
</evidence>
<dbReference type="KEGG" id="tni:TVNIR_0944"/>
<dbReference type="EMBL" id="CP003989">
    <property type="protein sequence ID" value="AGA32631.1"/>
    <property type="molecule type" value="Genomic_DNA"/>
</dbReference>
<evidence type="ECO:0000313" key="3">
    <source>
        <dbReference type="EMBL" id="AGA32631.1"/>
    </source>
</evidence>
<reference evidence="3" key="1">
    <citation type="submission" date="2015-12" db="EMBL/GenBank/DDBJ databases">
        <authorList>
            <person name="Tikhonova T.V."/>
            <person name="Pavlov A.R."/>
            <person name="Beletsky A.V."/>
            <person name="Mardanov A.V."/>
            <person name="Sorokin D.Y."/>
            <person name="Ravin N.V."/>
            <person name="Popov V.O."/>
        </authorList>
    </citation>
    <scope>NUCLEOTIDE SEQUENCE</scope>
    <source>
        <strain evidence="3">DSM 14787</strain>
    </source>
</reference>
<feature type="compositionally biased region" description="Basic and acidic residues" evidence="1">
    <location>
        <begin position="31"/>
        <end position="65"/>
    </location>
</feature>
<accession>L0DW96</accession>
<keyword evidence="4" id="KW-1185">Reference proteome</keyword>
<dbReference type="Gene3D" id="1.10.760.10">
    <property type="entry name" value="Cytochrome c-like domain"/>
    <property type="match status" value="1"/>
</dbReference>
<dbReference type="HOGENOM" id="CLU_1577776_0_0_6"/>
<feature type="region of interest" description="Disordered" evidence="1">
    <location>
        <begin position="18"/>
        <end position="65"/>
    </location>
</feature>
<dbReference type="InterPro" id="IPR036909">
    <property type="entry name" value="Cyt_c-like_dom_sf"/>
</dbReference>
<dbReference type="GO" id="GO:0020037">
    <property type="term" value="F:heme binding"/>
    <property type="evidence" value="ECO:0007669"/>
    <property type="project" value="InterPro"/>
</dbReference>
<gene>
    <name evidence="3" type="ordered locus">TVNIR_0944</name>
</gene>